<dbReference type="SUPFAM" id="SSF52540">
    <property type="entry name" value="P-loop containing nucleoside triphosphate hydrolases"/>
    <property type="match status" value="1"/>
</dbReference>
<reference evidence="1" key="1">
    <citation type="submission" date="2024-07" db="EMBL/GenBank/DDBJ databases">
        <title>Genome Analysis of a Potential Novel Vibrio Species Secreting pH- and Thermo-stable Alginate Lyase and its Application in Producing Alginate Oligosaccharides.</title>
        <authorList>
            <person name="Huang H."/>
            <person name="Bao K."/>
        </authorList>
    </citation>
    <scope>NUCLEOTIDE SEQUENCE</scope>
    <source>
        <strain evidence="1">HB236076</strain>
    </source>
</reference>
<evidence type="ECO:0008006" key="2">
    <source>
        <dbReference type="Google" id="ProtNLM"/>
    </source>
</evidence>
<dbReference type="EMBL" id="CP162601">
    <property type="protein sequence ID" value="XDK25530.1"/>
    <property type="molecule type" value="Genomic_DNA"/>
</dbReference>
<proteinExistence type="predicted"/>
<protein>
    <recommendedName>
        <fullName evidence="2">Sulfotransferase domain-containing protein</fullName>
    </recommendedName>
</protein>
<accession>A0AB39HHC5</accession>
<dbReference type="RefSeq" id="WP_306100972.1">
    <property type="nucleotide sequence ID" value="NZ_CP162601.1"/>
</dbReference>
<gene>
    <name evidence="1" type="ORF">AB0763_02475</name>
</gene>
<name>A0AB39HHC5_9VIBR</name>
<dbReference type="InterPro" id="IPR027417">
    <property type="entry name" value="P-loop_NTPase"/>
</dbReference>
<evidence type="ECO:0000313" key="1">
    <source>
        <dbReference type="EMBL" id="XDK25530.1"/>
    </source>
</evidence>
<dbReference type="Gene3D" id="3.40.50.300">
    <property type="entry name" value="P-loop containing nucleotide triphosphate hydrolases"/>
    <property type="match status" value="1"/>
</dbReference>
<organism evidence="1">
    <name type="scientific">Vibrio sp. HB236076</name>
    <dbReference type="NCBI Taxonomy" id="3232307"/>
    <lineage>
        <taxon>Bacteria</taxon>
        <taxon>Pseudomonadati</taxon>
        <taxon>Pseudomonadota</taxon>
        <taxon>Gammaproteobacteria</taxon>
        <taxon>Vibrionales</taxon>
        <taxon>Vibrionaceae</taxon>
        <taxon>Vibrio</taxon>
    </lineage>
</organism>
<dbReference type="KEGG" id="vih:AB0763_02475"/>
<sequence length="292" mass="33934">MQKKTLYLHIGWSKTGTSAIQQQLDAHFKTLKSEGILYSKKLQMNDNAHHHFALAFQEAKAYPAKFTPSEVMALHDKEMKRHRCHSAIISSELSPFYYQNDAFKKWVTQFKNVVVIATVRPQSEVLVSLFNQLIKDPQVRFKATFFQLTINSLGRFNYFNSLNRWRNRVGDGNIKVINYQNDVVQSFLELFDLAVIGDTKKIINPSLPTSALLQIQQQALEISNPKQYAKRRDEITQECQHQLEPPSKIWLTAGELRSIDNHYMASNNRVAREFLGQPKLFTQSDYRDIYVY</sequence>
<dbReference type="AlphaFoldDB" id="A0AB39HHC5"/>